<proteinExistence type="predicted"/>
<name>A0A7V5H4D9_CALAY</name>
<organism evidence="2">
    <name type="scientific">Caldithrix abyssi</name>
    <dbReference type="NCBI Taxonomy" id="187145"/>
    <lineage>
        <taxon>Bacteria</taxon>
        <taxon>Pseudomonadati</taxon>
        <taxon>Calditrichota</taxon>
        <taxon>Calditrichia</taxon>
        <taxon>Calditrichales</taxon>
        <taxon>Calditrichaceae</taxon>
        <taxon>Caldithrix</taxon>
    </lineage>
</organism>
<protein>
    <recommendedName>
        <fullName evidence="3">HEAT repeat domain-containing protein</fullName>
    </recommendedName>
</protein>
<feature type="signal peptide" evidence="1">
    <location>
        <begin position="1"/>
        <end position="23"/>
    </location>
</feature>
<feature type="chain" id="PRO_5030550373" description="HEAT repeat domain-containing protein" evidence="1">
    <location>
        <begin position="24"/>
        <end position="137"/>
    </location>
</feature>
<accession>A0A7V5H4D9</accession>
<comment type="caution">
    <text evidence="2">The sequence shown here is derived from an EMBL/GenBank/DDBJ whole genome shotgun (WGS) entry which is preliminary data.</text>
</comment>
<sequence>MLHSKYRRLFVSTLLLLSFFAFGFAGDKANAKWAKFSEQLVKAVKSPNTGVRASAIQHMIRYYDSLDVYAARYDLMDLFLKSDNPGMRRLSLVAMHKINSRFDMGYLQLHYPYEKDNSIKSQIAAVLHDTGRYVPRH</sequence>
<evidence type="ECO:0000256" key="1">
    <source>
        <dbReference type="SAM" id="SignalP"/>
    </source>
</evidence>
<dbReference type="Proteomes" id="UP000886111">
    <property type="component" value="Unassembled WGS sequence"/>
</dbReference>
<dbReference type="AlphaFoldDB" id="A0A7V5H4D9"/>
<evidence type="ECO:0008006" key="3">
    <source>
        <dbReference type="Google" id="ProtNLM"/>
    </source>
</evidence>
<keyword evidence="1" id="KW-0732">Signal</keyword>
<gene>
    <name evidence="2" type="ORF">ENL21_06335</name>
</gene>
<reference evidence="2" key="1">
    <citation type="journal article" date="2020" name="mSystems">
        <title>Genome- and Community-Level Interaction Insights into Carbon Utilization and Element Cycling Functions of Hydrothermarchaeota in Hydrothermal Sediment.</title>
        <authorList>
            <person name="Zhou Z."/>
            <person name="Liu Y."/>
            <person name="Xu W."/>
            <person name="Pan J."/>
            <person name="Luo Z.H."/>
            <person name="Li M."/>
        </authorList>
    </citation>
    <scope>NUCLEOTIDE SEQUENCE [LARGE SCALE GENOMIC DNA]</scope>
    <source>
        <strain evidence="2">HyVt-76</strain>
    </source>
</reference>
<dbReference type="EMBL" id="DRTD01000463">
    <property type="protein sequence ID" value="HHE55382.1"/>
    <property type="molecule type" value="Genomic_DNA"/>
</dbReference>
<evidence type="ECO:0000313" key="2">
    <source>
        <dbReference type="EMBL" id="HHE55382.1"/>
    </source>
</evidence>